<keyword evidence="1" id="KW-0548">Nucleotidyltransferase</keyword>
<name>W9URA7_9GAMM</name>
<sequence>MIAWSIEAAIDSKVFDRVIVSTDDENIANISLQHGAEVPFLRPFELATDTATTKDVIEHLIKWLKNKQNVDVEILGILQPTSPLRTAADIQKSYAEMINKSASSVISVCQLEHPLEFCNKIPLSGSMKGFIDSKKTRRSQDYEIYYRINGAIYLIDMRKSGFDGLYSDGSFSYVMSTNRSVDIDTEDDFFIAKCLLENKV</sequence>
<dbReference type="EMBL" id="AONB01000020">
    <property type="protein sequence ID" value="EXJ09758.1"/>
    <property type="molecule type" value="Genomic_DNA"/>
</dbReference>
<dbReference type="EC" id="2.7.7.43" evidence="1"/>
<dbReference type="PANTHER" id="PTHR21485:SF6">
    <property type="entry name" value="N-ACYLNEURAMINATE CYTIDYLYLTRANSFERASE-RELATED"/>
    <property type="match status" value="1"/>
</dbReference>
<dbReference type="InterPro" id="IPR050793">
    <property type="entry name" value="CMP-NeuNAc_synthase"/>
</dbReference>
<dbReference type="PATRIC" id="fig|1229521.3.peg.3287"/>
<dbReference type="Proteomes" id="UP000019464">
    <property type="component" value="Unassembled WGS sequence"/>
</dbReference>
<dbReference type="STRING" id="1229521.D791_03253"/>
<comment type="caution">
    <text evidence="1">The sequence shown here is derived from an EMBL/GenBank/DDBJ whole genome shotgun (WGS) entry which is preliminary data.</text>
</comment>
<dbReference type="PANTHER" id="PTHR21485">
    <property type="entry name" value="HAD SUPERFAMILY MEMBERS CMAS AND KDSC"/>
    <property type="match status" value="1"/>
</dbReference>
<keyword evidence="2" id="KW-1185">Reference proteome</keyword>
<reference evidence="2" key="1">
    <citation type="submission" date="2012-11" db="EMBL/GenBank/DDBJ databases">
        <authorList>
            <person name="Singh A."/>
            <person name="Pinnaka A.K."/>
            <person name="Vaidya B."/>
        </authorList>
    </citation>
    <scope>NUCLEOTIDE SEQUENCE [LARGE SCALE GENOMIC DNA]</scope>
    <source>
        <strain evidence="2">AK23</strain>
    </source>
</reference>
<dbReference type="InterPro" id="IPR003329">
    <property type="entry name" value="Cytidylyl_trans"/>
</dbReference>
<dbReference type="GO" id="GO:0008781">
    <property type="term" value="F:N-acylneuraminate cytidylyltransferase activity"/>
    <property type="evidence" value="ECO:0007669"/>
    <property type="project" value="UniProtKB-EC"/>
</dbReference>
<dbReference type="AlphaFoldDB" id="W9URA7"/>
<dbReference type="Gene3D" id="3.90.550.10">
    <property type="entry name" value="Spore Coat Polysaccharide Biosynthesis Protein SpsA, Chain A"/>
    <property type="match status" value="1"/>
</dbReference>
<accession>W9URA7</accession>
<dbReference type="InterPro" id="IPR029044">
    <property type="entry name" value="Nucleotide-diphossugar_trans"/>
</dbReference>
<dbReference type="CDD" id="cd02513">
    <property type="entry name" value="CMP-NeuAc_Synthase"/>
    <property type="match status" value="1"/>
</dbReference>
<proteinExistence type="predicted"/>
<keyword evidence="1" id="KW-0808">Transferase</keyword>
<gene>
    <name evidence="1" type="primary">neuA</name>
    <name evidence="1" type="ORF">D791_03253</name>
</gene>
<organism evidence="1 2">
    <name type="scientific">Nitrincola nitratireducens</name>
    <dbReference type="NCBI Taxonomy" id="1229521"/>
    <lineage>
        <taxon>Bacteria</taxon>
        <taxon>Pseudomonadati</taxon>
        <taxon>Pseudomonadota</taxon>
        <taxon>Gammaproteobacteria</taxon>
        <taxon>Oceanospirillales</taxon>
        <taxon>Oceanospirillaceae</taxon>
        <taxon>Nitrincola</taxon>
    </lineage>
</organism>
<protein>
    <submittedName>
        <fullName evidence="1">N-acylneuraminate cytidylyltransferase</fullName>
        <ecNumber evidence="1">2.7.7.43</ecNumber>
    </submittedName>
</protein>
<evidence type="ECO:0000313" key="2">
    <source>
        <dbReference type="Proteomes" id="UP000019464"/>
    </source>
</evidence>
<reference evidence="1 2" key="2">
    <citation type="journal article" date="2015" name="Syst. Appl. Microbiol.">
        <title>Nitrincola nitratireducens sp. nov. isolated from a haloalkaline crater lake.</title>
        <authorList>
            <person name="Singh A."/>
            <person name="Vaidya B."/>
            <person name="Tanuku N.R."/>
            <person name="Pinnaka A.K."/>
        </authorList>
    </citation>
    <scope>NUCLEOTIDE SEQUENCE [LARGE SCALE GENOMIC DNA]</scope>
    <source>
        <strain evidence="1 2">AK23</strain>
    </source>
</reference>
<dbReference type="Pfam" id="PF02348">
    <property type="entry name" value="CTP_transf_3"/>
    <property type="match status" value="1"/>
</dbReference>
<dbReference type="SUPFAM" id="SSF53448">
    <property type="entry name" value="Nucleotide-diphospho-sugar transferases"/>
    <property type="match status" value="1"/>
</dbReference>
<evidence type="ECO:0000313" key="1">
    <source>
        <dbReference type="EMBL" id="EXJ09758.1"/>
    </source>
</evidence>